<protein>
    <recommendedName>
        <fullName evidence="6">LPXTG cell wall anchor domain-containing protein</fullName>
    </recommendedName>
</protein>
<name>A0ABT9BQT2_9MICO</name>
<gene>
    <name evidence="4" type="ORF">Q5716_13800</name>
</gene>
<proteinExistence type="predicted"/>
<keyword evidence="2" id="KW-0812">Transmembrane</keyword>
<sequence>MKKTIAALGASVLGLGSAVAVGAAPANAEPAPVTDCANIEEQIGSLGSSNDPAEMWFENCIPQYGLGKVEFTIVPDEDNPAVDFPEDFVTLDDAAYEDSPITVTTTTDAAALQAYFGAEDAPYSIAPILPQTILDEESNSQTYGATVIAKISSLTAADPETVPADVVSLCEYDELDFGGYVASYDPIDTTFTQTVDGAEWTYTITGQSPDSYFLITTVDEVPFLCITDGENAAWGPLSSGGYIYLGVVLPFIPETFSGPTSFEQSADASASEIRELLDGTIEPAAIGDSGLYTLGVFERLGVPAPGPALAATGSDGNALILPAIIVGGVVVLGGALIAVSVIRRRRTNPATETVAPAESSAPPTDPAV</sequence>
<keyword evidence="5" id="KW-1185">Reference proteome</keyword>
<accession>A0ABT9BQT2</accession>
<evidence type="ECO:0000256" key="1">
    <source>
        <dbReference type="SAM" id="MobiDB-lite"/>
    </source>
</evidence>
<keyword evidence="3" id="KW-0732">Signal</keyword>
<evidence type="ECO:0000313" key="5">
    <source>
        <dbReference type="Proteomes" id="UP001241072"/>
    </source>
</evidence>
<dbReference type="EMBL" id="JAUQUB010000004">
    <property type="protein sequence ID" value="MDO7883304.1"/>
    <property type="molecule type" value="Genomic_DNA"/>
</dbReference>
<comment type="caution">
    <text evidence="4">The sequence shown here is derived from an EMBL/GenBank/DDBJ whole genome shotgun (WGS) entry which is preliminary data.</text>
</comment>
<evidence type="ECO:0000313" key="4">
    <source>
        <dbReference type="EMBL" id="MDO7883304.1"/>
    </source>
</evidence>
<feature type="signal peptide" evidence="3">
    <location>
        <begin position="1"/>
        <end position="28"/>
    </location>
</feature>
<dbReference type="RefSeq" id="WP_305003734.1">
    <property type="nucleotide sequence ID" value="NZ_JAUQUB010000004.1"/>
</dbReference>
<feature type="transmembrane region" description="Helical" evidence="2">
    <location>
        <begin position="319"/>
        <end position="342"/>
    </location>
</feature>
<feature type="chain" id="PRO_5046863861" description="LPXTG cell wall anchor domain-containing protein" evidence="3">
    <location>
        <begin position="29"/>
        <end position="368"/>
    </location>
</feature>
<reference evidence="4 5" key="1">
    <citation type="submission" date="2023-07" db="EMBL/GenBank/DDBJ databases">
        <title>Protaetiibacter sp. nov WY-16 isolated from soil.</title>
        <authorList>
            <person name="Liu B."/>
            <person name="Wan Y."/>
        </authorList>
    </citation>
    <scope>NUCLEOTIDE SEQUENCE [LARGE SCALE GENOMIC DNA]</scope>
    <source>
        <strain evidence="4 5">WY-16</strain>
    </source>
</reference>
<keyword evidence="2" id="KW-0472">Membrane</keyword>
<dbReference type="Proteomes" id="UP001241072">
    <property type="component" value="Unassembled WGS sequence"/>
</dbReference>
<feature type="region of interest" description="Disordered" evidence="1">
    <location>
        <begin position="348"/>
        <end position="368"/>
    </location>
</feature>
<evidence type="ECO:0008006" key="6">
    <source>
        <dbReference type="Google" id="ProtNLM"/>
    </source>
</evidence>
<evidence type="ECO:0000256" key="3">
    <source>
        <dbReference type="SAM" id="SignalP"/>
    </source>
</evidence>
<organism evidence="4 5">
    <name type="scientific">Antiquaquibacter soli</name>
    <dbReference type="NCBI Taxonomy" id="3064523"/>
    <lineage>
        <taxon>Bacteria</taxon>
        <taxon>Bacillati</taxon>
        <taxon>Actinomycetota</taxon>
        <taxon>Actinomycetes</taxon>
        <taxon>Micrococcales</taxon>
        <taxon>Microbacteriaceae</taxon>
        <taxon>Antiquaquibacter</taxon>
    </lineage>
</organism>
<keyword evidence="2" id="KW-1133">Transmembrane helix</keyword>
<evidence type="ECO:0000256" key="2">
    <source>
        <dbReference type="SAM" id="Phobius"/>
    </source>
</evidence>